<evidence type="ECO:0000256" key="2">
    <source>
        <dbReference type="ARBA" id="ARBA00022475"/>
    </source>
</evidence>
<dbReference type="PANTHER" id="PTHR30250:SF26">
    <property type="entry name" value="PSMA PROTEIN"/>
    <property type="match status" value="1"/>
</dbReference>
<keyword evidence="2" id="KW-1003">Cell membrane</keyword>
<feature type="transmembrane region" description="Helical" evidence="6">
    <location>
        <begin position="409"/>
        <end position="429"/>
    </location>
</feature>
<evidence type="ECO:0000256" key="3">
    <source>
        <dbReference type="ARBA" id="ARBA00022692"/>
    </source>
</evidence>
<evidence type="ECO:0000256" key="1">
    <source>
        <dbReference type="ARBA" id="ARBA00004651"/>
    </source>
</evidence>
<organism evidence="7 8">
    <name type="scientific">Nostoc linckia z8</name>
    <dbReference type="NCBI Taxonomy" id="1628746"/>
    <lineage>
        <taxon>Bacteria</taxon>
        <taxon>Bacillati</taxon>
        <taxon>Cyanobacteriota</taxon>
        <taxon>Cyanophyceae</taxon>
        <taxon>Nostocales</taxon>
        <taxon>Nostocaceae</taxon>
        <taxon>Nostoc</taxon>
    </lineage>
</organism>
<evidence type="ECO:0000313" key="8">
    <source>
        <dbReference type="Proteomes" id="UP000222310"/>
    </source>
</evidence>
<evidence type="ECO:0000256" key="5">
    <source>
        <dbReference type="ARBA" id="ARBA00023136"/>
    </source>
</evidence>
<keyword evidence="4 6" id="KW-1133">Transmembrane helix</keyword>
<reference evidence="7 8" key="1">
    <citation type="submission" date="2015-02" db="EMBL/GenBank/DDBJ databases">
        <title>Nostoc linckia genome annotation.</title>
        <authorList>
            <person name="Zhou Z."/>
        </authorList>
    </citation>
    <scope>NUCLEOTIDE SEQUENCE [LARGE SCALE GENOMIC DNA]</scope>
    <source>
        <strain evidence="8">z8</strain>
    </source>
</reference>
<name>A0A9Q5Z6Y8_NOSLI</name>
<protein>
    <submittedName>
        <fullName evidence="7">Teichoic acid transporter</fullName>
    </submittedName>
</protein>
<dbReference type="RefSeq" id="WP_099071615.1">
    <property type="nucleotide sequence ID" value="NZ_LAHD01000120.1"/>
</dbReference>
<feature type="transmembrane region" description="Helical" evidence="6">
    <location>
        <begin position="384"/>
        <end position="403"/>
    </location>
</feature>
<accession>A0A9Q5Z6Y8</accession>
<dbReference type="EMBL" id="LAHD01000120">
    <property type="protein sequence ID" value="PHJ97017.1"/>
    <property type="molecule type" value="Genomic_DNA"/>
</dbReference>
<feature type="transmembrane region" description="Helical" evidence="6">
    <location>
        <begin position="6"/>
        <end position="29"/>
    </location>
</feature>
<evidence type="ECO:0000313" key="7">
    <source>
        <dbReference type="EMBL" id="PHJ97017.1"/>
    </source>
</evidence>
<comment type="subcellular location">
    <subcellularLocation>
        <location evidence="1">Cell membrane</location>
        <topology evidence="1">Multi-pass membrane protein</topology>
    </subcellularLocation>
</comment>
<comment type="caution">
    <text evidence="7">The sequence shown here is derived from an EMBL/GenBank/DDBJ whole genome shotgun (WGS) entry which is preliminary data.</text>
</comment>
<keyword evidence="3 6" id="KW-0812">Transmembrane</keyword>
<gene>
    <name evidence="7" type="ORF">VF08_29445</name>
</gene>
<feature type="transmembrane region" description="Helical" evidence="6">
    <location>
        <begin position="441"/>
        <end position="465"/>
    </location>
</feature>
<dbReference type="Proteomes" id="UP000222310">
    <property type="component" value="Unassembled WGS sequence"/>
</dbReference>
<feature type="transmembrane region" description="Helical" evidence="6">
    <location>
        <begin position="477"/>
        <end position="499"/>
    </location>
</feature>
<feature type="transmembrane region" description="Helical" evidence="6">
    <location>
        <begin position="102"/>
        <end position="122"/>
    </location>
</feature>
<evidence type="ECO:0000256" key="6">
    <source>
        <dbReference type="SAM" id="Phobius"/>
    </source>
</evidence>
<feature type="transmembrane region" description="Helical" evidence="6">
    <location>
        <begin position="193"/>
        <end position="215"/>
    </location>
</feature>
<dbReference type="InterPro" id="IPR050833">
    <property type="entry name" value="Poly_Biosynth_Transport"/>
</dbReference>
<feature type="transmembrane region" description="Helical" evidence="6">
    <location>
        <begin position="321"/>
        <end position="345"/>
    </location>
</feature>
<feature type="transmembrane region" description="Helical" evidence="6">
    <location>
        <begin position="242"/>
        <end position="265"/>
    </location>
</feature>
<keyword evidence="5 6" id="KW-0472">Membrane</keyword>
<dbReference type="AlphaFoldDB" id="A0A9Q5Z6Y8"/>
<dbReference type="GO" id="GO:0005886">
    <property type="term" value="C:plasma membrane"/>
    <property type="evidence" value="ECO:0007669"/>
    <property type="project" value="UniProtKB-SubCell"/>
</dbReference>
<feature type="transmembrane region" description="Helical" evidence="6">
    <location>
        <begin position="134"/>
        <end position="155"/>
    </location>
</feature>
<dbReference type="PANTHER" id="PTHR30250">
    <property type="entry name" value="PST FAMILY PREDICTED COLANIC ACID TRANSPORTER"/>
    <property type="match status" value="1"/>
</dbReference>
<dbReference type="GeneID" id="57097669"/>
<proteinExistence type="predicted"/>
<feature type="transmembrane region" description="Helical" evidence="6">
    <location>
        <begin position="351"/>
        <end position="372"/>
    </location>
</feature>
<feature type="transmembrane region" description="Helical" evidence="6">
    <location>
        <begin position="161"/>
        <end position="181"/>
    </location>
</feature>
<sequence length="521" mass="58025">MSISRRIAFAVSVSWLSRVSIICSGLVLTPTLFRFMGKEELGLWYLLGNSQSFLWLLSLGITPTLTRHIALAKGKSGFDPEVELTDETQQHIGDLVVTGRLILRWLAVIVFFVAWVIGYALISKIELHEVSQEQVLWSWTLMCAGYAIAVWLSYFDCLLAGMGYVGWDGLIAVLTYFLIIFSNMVAVMLGGGLLALATISVVAGLMQRLIFITIIRWRFPNLLLFQGNWNIQYAKALFKPSLYWWLTDLGVFLILRTDTYFIALFKGSQFIPSYQATYNLMSNISQAGIAFAGSSAVFISQAWQAGNLADIHRMTLRNARIGLSIVAAGVAFLLVAGGGFIKLWLGKGNFVGLDVLVIFCIIVSLETQHVILITSSRATEDEKYAPWSLTSGVLNLIFTWILIKPLGLLGVAMATMFAQILTNNWYGVYRPMVRLYLNFGIYLRQVVGLWATVLVCCLGLSWLAKRSLLLLGITSEWAVIVTTAVICGAVLSTSLWMSVLENHHRQSIQGKLKAWLKLPEF</sequence>
<evidence type="ECO:0000256" key="4">
    <source>
        <dbReference type="ARBA" id="ARBA00022989"/>
    </source>
</evidence>